<evidence type="ECO:0000256" key="1">
    <source>
        <dbReference type="ARBA" id="ARBA00022801"/>
    </source>
</evidence>
<dbReference type="STRING" id="28573.A0A0U1LLP5"/>
<dbReference type="SUPFAM" id="SSF53474">
    <property type="entry name" value="alpha/beta-Hydrolases"/>
    <property type="match status" value="1"/>
</dbReference>
<organism evidence="4 5">
    <name type="scientific">Talaromyces islandicus</name>
    <name type="common">Penicillium islandicum</name>
    <dbReference type="NCBI Taxonomy" id="28573"/>
    <lineage>
        <taxon>Eukaryota</taxon>
        <taxon>Fungi</taxon>
        <taxon>Dikarya</taxon>
        <taxon>Ascomycota</taxon>
        <taxon>Pezizomycotina</taxon>
        <taxon>Eurotiomycetes</taxon>
        <taxon>Eurotiomycetidae</taxon>
        <taxon>Eurotiales</taxon>
        <taxon>Trichocomaceae</taxon>
        <taxon>Talaromyces</taxon>
        <taxon>Talaromyces sect. Islandici</taxon>
    </lineage>
</organism>
<feature type="domain" description="AB hydrolase-1" evidence="3">
    <location>
        <begin position="46"/>
        <end position="326"/>
    </location>
</feature>
<accession>A0A0U1LLP5</accession>
<dbReference type="InterPro" id="IPR000073">
    <property type="entry name" value="AB_hydrolase_1"/>
</dbReference>
<dbReference type="EMBL" id="CVMT01000001">
    <property type="protein sequence ID" value="CRG83031.1"/>
    <property type="molecule type" value="Genomic_DNA"/>
</dbReference>
<evidence type="ECO:0000256" key="2">
    <source>
        <dbReference type="ARBA" id="ARBA00038334"/>
    </source>
</evidence>
<dbReference type="Proteomes" id="UP000054383">
    <property type="component" value="Unassembled WGS sequence"/>
</dbReference>
<dbReference type="PRINTS" id="PR00412">
    <property type="entry name" value="EPOXHYDRLASE"/>
</dbReference>
<name>A0A0U1LLP5_TALIS</name>
<keyword evidence="1" id="KW-0378">Hydrolase</keyword>
<keyword evidence="5" id="KW-1185">Reference proteome</keyword>
<comment type="similarity">
    <text evidence="2">Belongs to the AB hydrolase superfamily. Epoxide hydrolase family.</text>
</comment>
<reference evidence="4 5" key="1">
    <citation type="submission" date="2015-04" db="EMBL/GenBank/DDBJ databases">
        <authorList>
            <person name="Syromyatnikov M.Y."/>
            <person name="Popov V.N."/>
        </authorList>
    </citation>
    <scope>NUCLEOTIDE SEQUENCE [LARGE SCALE GENOMIC DNA]</scope>
    <source>
        <strain evidence="4">WF-38-12</strain>
    </source>
</reference>
<dbReference type="OMA" id="RGARICH"/>
<evidence type="ECO:0000313" key="5">
    <source>
        <dbReference type="Proteomes" id="UP000054383"/>
    </source>
</evidence>
<dbReference type="Gene3D" id="3.40.50.1820">
    <property type="entry name" value="alpha/beta hydrolase"/>
    <property type="match status" value="1"/>
</dbReference>
<proteinExistence type="inferred from homology"/>
<evidence type="ECO:0000259" key="3">
    <source>
        <dbReference type="Pfam" id="PF12697"/>
    </source>
</evidence>
<sequence>MVVTLSSVLPSHGLQDFSIRTESGATVAGHYRGIDGSSISSKSPVLVLLHGYPETNFMWRHIIRLLPKSIPIFAPDLPGYGVSSPVTGDTSASHTKRAVGKAILAALSGLLENNGNSGAKLPTPILLVGHDRGARVAHHLAIDAPLYAEKFTLAGTSVLDIVPTIIQWQGMANPAEGKGFFHWPLLANVDLATEMIQALGGDIFLRRMFDRWRGTLSPTCEQKLAQDGSYEIYEAAFKYESVIRASCLDYAAGAKEDIDEQKVDQAEGKKVEVPTLVLYSASGLGKRFDVPSSWKSWVHEPEKNMVHRAIGGGAGHFFAEENPEETFGYLMEWFKNLGIYETE</sequence>
<dbReference type="Pfam" id="PF12697">
    <property type="entry name" value="Abhydrolase_6"/>
    <property type="match status" value="1"/>
</dbReference>
<dbReference type="InterPro" id="IPR029058">
    <property type="entry name" value="AB_hydrolase_fold"/>
</dbReference>
<dbReference type="InterPro" id="IPR000639">
    <property type="entry name" value="Epox_hydrolase-like"/>
</dbReference>
<dbReference type="PANTHER" id="PTHR43329">
    <property type="entry name" value="EPOXIDE HYDROLASE"/>
    <property type="match status" value="1"/>
</dbReference>
<protein>
    <submittedName>
        <fullName evidence="4">Fluoroacetate dehalogenase</fullName>
    </submittedName>
</protein>
<dbReference type="AlphaFoldDB" id="A0A0U1LLP5"/>
<gene>
    <name evidence="4" type="ORF">PISL3812_00379</name>
</gene>
<evidence type="ECO:0000313" key="4">
    <source>
        <dbReference type="EMBL" id="CRG83031.1"/>
    </source>
</evidence>
<dbReference type="OrthoDB" id="284184at2759"/>
<dbReference type="GO" id="GO:0016787">
    <property type="term" value="F:hydrolase activity"/>
    <property type="evidence" value="ECO:0007669"/>
    <property type="project" value="UniProtKB-KW"/>
</dbReference>